<comment type="subcellular location">
    <subcellularLocation>
        <location evidence="1">Nucleus</location>
    </subcellularLocation>
</comment>
<dbReference type="CDD" id="cd06141">
    <property type="entry name" value="WRN_exo"/>
    <property type="match status" value="1"/>
</dbReference>
<dbReference type="GO" id="GO:0005634">
    <property type="term" value="C:nucleus"/>
    <property type="evidence" value="ECO:0007669"/>
    <property type="project" value="UniProtKB-SubCell"/>
</dbReference>
<dbReference type="SUPFAM" id="SSF53098">
    <property type="entry name" value="Ribonuclease H-like"/>
    <property type="match status" value="1"/>
</dbReference>
<feature type="region of interest" description="Disordered" evidence="10">
    <location>
        <begin position="24"/>
        <end position="126"/>
    </location>
</feature>
<dbReference type="InterPro" id="IPR051132">
    <property type="entry name" value="3-5_Exonuclease_domain"/>
</dbReference>
<dbReference type="EMBL" id="FUEG01000004">
    <property type="protein sequence ID" value="SJL03460.1"/>
    <property type="molecule type" value="Genomic_DNA"/>
</dbReference>
<dbReference type="PRINTS" id="PR00929">
    <property type="entry name" value="ATHOOK"/>
</dbReference>
<dbReference type="InterPro" id="IPR002562">
    <property type="entry name" value="3'-5'_exonuclease_dom"/>
</dbReference>
<dbReference type="PROSITE" id="PS00354">
    <property type="entry name" value="HMGI_Y"/>
    <property type="match status" value="1"/>
</dbReference>
<keyword evidence="7" id="KW-0539">Nucleus</keyword>
<keyword evidence="6" id="KW-0460">Magnesium</keyword>
<dbReference type="InterPro" id="IPR017956">
    <property type="entry name" value="AT_hook_DNA-bd_motif"/>
</dbReference>
<evidence type="ECO:0000256" key="3">
    <source>
        <dbReference type="ARBA" id="ARBA00022723"/>
    </source>
</evidence>
<dbReference type="GO" id="GO:0003677">
    <property type="term" value="F:DNA binding"/>
    <property type="evidence" value="ECO:0007669"/>
    <property type="project" value="InterPro"/>
</dbReference>
<evidence type="ECO:0000259" key="11">
    <source>
        <dbReference type="SMART" id="SM00474"/>
    </source>
</evidence>
<keyword evidence="4" id="KW-0378">Hydrolase</keyword>
<dbReference type="InterPro" id="IPR046616">
    <property type="entry name" value="DUF6729"/>
</dbReference>
<keyword evidence="2" id="KW-0540">Nuclease</keyword>
<dbReference type="Pfam" id="PF20499">
    <property type="entry name" value="DUF6729"/>
    <property type="match status" value="1"/>
</dbReference>
<feature type="compositionally biased region" description="Low complexity" evidence="10">
    <location>
        <begin position="45"/>
        <end position="59"/>
    </location>
</feature>
<evidence type="ECO:0000313" key="12">
    <source>
        <dbReference type="EMBL" id="SJL03460.1"/>
    </source>
</evidence>
<keyword evidence="13" id="KW-1185">Reference proteome</keyword>
<dbReference type="GO" id="GO:0046872">
    <property type="term" value="F:metal ion binding"/>
    <property type="evidence" value="ECO:0007669"/>
    <property type="project" value="UniProtKB-KW"/>
</dbReference>
<organism evidence="12 13">
    <name type="scientific">Armillaria ostoyae</name>
    <name type="common">Armillaria root rot fungus</name>
    <dbReference type="NCBI Taxonomy" id="47428"/>
    <lineage>
        <taxon>Eukaryota</taxon>
        <taxon>Fungi</taxon>
        <taxon>Dikarya</taxon>
        <taxon>Basidiomycota</taxon>
        <taxon>Agaricomycotina</taxon>
        <taxon>Agaricomycetes</taxon>
        <taxon>Agaricomycetidae</taxon>
        <taxon>Agaricales</taxon>
        <taxon>Marasmiineae</taxon>
        <taxon>Physalacriaceae</taxon>
        <taxon>Armillaria</taxon>
    </lineage>
</organism>
<dbReference type="PANTHER" id="PTHR13620">
    <property type="entry name" value="3-5 EXONUCLEASE"/>
    <property type="match status" value="1"/>
</dbReference>
<feature type="compositionally biased region" description="Basic and acidic residues" evidence="10">
    <location>
        <begin position="67"/>
        <end position="78"/>
    </location>
</feature>
<dbReference type="STRING" id="47428.A0A284R424"/>
<evidence type="ECO:0000256" key="5">
    <source>
        <dbReference type="ARBA" id="ARBA00022839"/>
    </source>
</evidence>
<dbReference type="OrthoDB" id="1920326at2759"/>
<feature type="compositionally biased region" description="Basic and acidic residues" evidence="10">
    <location>
        <begin position="177"/>
        <end position="192"/>
    </location>
</feature>
<feature type="compositionally biased region" description="Polar residues" evidence="10">
    <location>
        <begin position="1453"/>
        <end position="1462"/>
    </location>
</feature>
<dbReference type="InterPro" id="IPR036397">
    <property type="entry name" value="RNaseH_sf"/>
</dbReference>
<feature type="region of interest" description="Disordered" evidence="10">
    <location>
        <begin position="156"/>
        <end position="225"/>
    </location>
</feature>
<feature type="compositionally biased region" description="Polar residues" evidence="10">
    <location>
        <begin position="1399"/>
        <end position="1421"/>
    </location>
</feature>
<dbReference type="GO" id="GO:0006355">
    <property type="term" value="P:regulation of DNA-templated transcription"/>
    <property type="evidence" value="ECO:0007669"/>
    <property type="project" value="InterPro"/>
</dbReference>
<feature type="compositionally biased region" description="Basic residues" evidence="10">
    <location>
        <begin position="99"/>
        <end position="109"/>
    </location>
</feature>
<protein>
    <recommendedName>
        <fullName evidence="8">3'-5' exonuclease</fullName>
    </recommendedName>
    <alternativeName>
        <fullName evidence="9">Werner Syndrome-like exonuclease</fullName>
    </alternativeName>
</protein>
<evidence type="ECO:0000256" key="7">
    <source>
        <dbReference type="ARBA" id="ARBA00023242"/>
    </source>
</evidence>
<evidence type="ECO:0000256" key="1">
    <source>
        <dbReference type="ARBA" id="ARBA00004123"/>
    </source>
</evidence>
<feature type="compositionally biased region" description="Polar residues" evidence="10">
    <location>
        <begin position="911"/>
        <end position="924"/>
    </location>
</feature>
<dbReference type="OMA" id="ICKHIAK"/>
<evidence type="ECO:0000256" key="8">
    <source>
        <dbReference type="ARBA" id="ARBA00040531"/>
    </source>
</evidence>
<name>A0A284R424_ARMOS</name>
<feature type="compositionally biased region" description="Basic and acidic residues" evidence="10">
    <location>
        <begin position="1517"/>
        <end position="1533"/>
    </location>
</feature>
<gene>
    <name evidence="12" type="ORF">ARMOST_06816</name>
</gene>
<dbReference type="Pfam" id="PF01612">
    <property type="entry name" value="DNA_pol_A_exo1"/>
    <property type="match status" value="1"/>
</dbReference>
<accession>A0A284R424</accession>
<keyword evidence="3" id="KW-0479">Metal-binding</keyword>
<evidence type="ECO:0000256" key="4">
    <source>
        <dbReference type="ARBA" id="ARBA00022801"/>
    </source>
</evidence>
<feature type="compositionally biased region" description="Basic and acidic residues" evidence="10">
    <location>
        <begin position="1467"/>
        <end position="1481"/>
    </location>
</feature>
<feature type="region of interest" description="Disordered" evidence="10">
    <location>
        <begin position="1391"/>
        <end position="1487"/>
    </location>
</feature>
<evidence type="ECO:0000256" key="10">
    <source>
        <dbReference type="SAM" id="MobiDB-lite"/>
    </source>
</evidence>
<dbReference type="SMART" id="SM00474">
    <property type="entry name" value="35EXOc"/>
    <property type="match status" value="1"/>
</dbReference>
<dbReference type="Gene3D" id="3.30.420.10">
    <property type="entry name" value="Ribonuclease H-like superfamily/Ribonuclease H"/>
    <property type="match status" value="1"/>
</dbReference>
<dbReference type="GO" id="GO:0008408">
    <property type="term" value="F:3'-5' exonuclease activity"/>
    <property type="evidence" value="ECO:0007669"/>
    <property type="project" value="InterPro"/>
</dbReference>
<sequence>MAGVIPAAINQASDCQLTRFESSEHLRDSNNTNEITPAAITPPKSAVTSHSTVTLVTVPKRGRGRPRKEPQTLAEEVRPKRKRGRPRKPQQVVAEPLVKRKRGRPRKTVKNSDLPTDTDSNSRRRSNAVVLSSLIKIAAFRTDRQLAPIFGNQPRRVSHISCPPTMSNSAADDSAIDVERIVPKYDPLRPLDNDSPDNEDDEGTGDDGDGHAAPEDDEDRDLPAGIRPPPSWLMDAFQTNLQVVKAAVVGHGAGVKVTIYDQLKSFWLPHVDTFFLLQQRDISPSLLYNPRFFYWDPLALVDRLSCPQSQCVGSLTRHGYWRRPRRIVDLEDVYWLMGVRYKCNCCSGTYQSWDSRVLSRLPEPLAAQFPAHLTHRSGMSDSVFTIMRCCFQNGMGAKQFSDSLRVMHRRHYEMLEVQYLQTIQARAKGSALFNQIFEPFPAFDEKNDRGLNTIVPSAQWCRDIYDNFIESHEHEYHQHTAMLSSEVMAIDHSFKICKHIAKIAGQTVFSGLLTMTNEFGQIRVCDLVPTKAHSQFTIALTRMRHSLETYGLAQPRIIFTDTMADKNFLETAFPSLRTGVRPIAEHGNLETLELPSHVQVHVQKSTTQIESTILSLIDSMPDEEDSVLVVGLDSEWSVDLDARRLGQNDRRQNAILQLAYGDKVWIFQLSEHIRAGHFPSQLITFLKNPRILKVGRNVKLDLQNLQEESGVAKPFPGGIDVAHLAKQKGIVKNARIGLADLCAKVLKVHLDKDPATRVSPDWDSEELSPEQLRYAALDAWASLRVYEELEKMKVPGALISFTPGCDVFLYQEDNNIIAQGHISLHSDYQSFEGINITATRILVEVTKVFVPGAIISTHRKQALSEFGSCPFTVVSLRSRLKTYIPGFSGLDTLTEELPIHSTPEQSDLIAGSSNNTALSNTEVSNGEFDQPFASEEENREAGTDTKFGPEQGGRSFERLIIDFCDILASEREDSSEEGDLDAESVRKCEEILEELKKIPWPNDRRSGVLKDIFHVFQMIWIPKSHGLRITFARILRDAIFLPDRHDKKVMISYLARLSPPMTWKECLRKDPGFIKKHCKFVVPPPEVLYDLVAKLFKTYGPLKDAQTGLPLFNASTWKTARNILVLIRSGYISDPPGVPLYLCLGVESNGLPHYRCFRGTNYTEGGVHRPIRHSLPISGVSPRHTSNRLTAFVYYHNITVGTYNSTGQRYKGHFDVWLTNKRQALLNSEIIHSKVPASRPVAGWINGDLYTPTTEVFGILPIPANVQLSSAITTFNPANPPKKFQYLARKQDTRFAVLTVHTAEEKQFFSDCMMNEPSFTAAPDSDPVWLDSVKIWNNHADGETIFYKLIEHLKTYYTTWKSAMNAKHTMIATYNKRRPIDRLIRNVDTRVHNAPSVPQRPSLSQPIPSSGLNPQPQTPETSEPCIQYPSVQLPSQTTANQSRGTAPRKRTTPDSQEGSMTRTGLEGFERPENAEEAKGAEEIPGSRTARTAAVTVVDLTVSAGTVEIRSKGAQQGKKSERERERAVGGKPEE</sequence>
<feature type="compositionally biased region" description="Acidic residues" evidence="10">
    <location>
        <begin position="194"/>
        <end position="207"/>
    </location>
</feature>
<feature type="region of interest" description="Disordered" evidence="10">
    <location>
        <begin position="1508"/>
        <end position="1533"/>
    </location>
</feature>
<feature type="compositionally biased region" description="Basic residues" evidence="10">
    <location>
        <begin position="79"/>
        <end position="88"/>
    </location>
</feature>
<evidence type="ECO:0000256" key="9">
    <source>
        <dbReference type="ARBA" id="ARBA00042761"/>
    </source>
</evidence>
<dbReference type="GO" id="GO:0006139">
    <property type="term" value="P:nucleobase-containing compound metabolic process"/>
    <property type="evidence" value="ECO:0007669"/>
    <property type="project" value="InterPro"/>
</dbReference>
<keyword evidence="5" id="KW-0269">Exonuclease</keyword>
<dbReference type="SMART" id="SM00384">
    <property type="entry name" value="AT_hook"/>
    <property type="match status" value="3"/>
</dbReference>
<dbReference type="PANTHER" id="PTHR13620:SF109">
    <property type="entry name" value="3'-5' EXONUCLEASE"/>
    <property type="match status" value="1"/>
</dbReference>
<feature type="region of interest" description="Disordered" evidence="10">
    <location>
        <begin position="904"/>
        <end position="952"/>
    </location>
</feature>
<reference evidence="13" key="1">
    <citation type="journal article" date="2017" name="Nat. Ecol. Evol.">
        <title>Genome expansion and lineage-specific genetic innovations in the forest pathogenic fungi Armillaria.</title>
        <authorList>
            <person name="Sipos G."/>
            <person name="Prasanna A.N."/>
            <person name="Walter M.C."/>
            <person name="O'Connor E."/>
            <person name="Balint B."/>
            <person name="Krizsan K."/>
            <person name="Kiss B."/>
            <person name="Hess J."/>
            <person name="Varga T."/>
            <person name="Slot J."/>
            <person name="Riley R."/>
            <person name="Boka B."/>
            <person name="Rigling D."/>
            <person name="Barry K."/>
            <person name="Lee J."/>
            <person name="Mihaltcheva S."/>
            <person name="LaButti K."/>
            <person name="Lipzen A."/>
            <person name="Waldron R."/>
            <person name="Moloney N.M."/>
            <person name="Sperisen C."/>
            <person name="Kredics L."/>
            <person name="Vagvoelgyi C."/>
            <person name="Patrignani A."/>
            <person name="Fitzpatrick D."/>
            <person name="Nagy I."/>
            <person name="Doyle S."/>
            <person name="Anderson J.B."/>
            <person name="Grigoriev I.V."/>
            <person name="Gueldener U."/>
            <person name="Muensterkoetter M."/>
            <person name="Nagy L.G."/>
        </authorList>
    </citation>
    <scope>NUCLEOTIDE SEQUENCE [LARGE SCALE GENOMIC DNA]</scope>
    <source>
        <strain evidence="13">C18/9</strain>
    </source>
</reference>
<dbReference type="InterPro" id="IPR000637">
    <property type="entry name" value="HMGI/Y_DNA-bd_CS"/>
</dbReference>
<evidence type="ECO:0000256" key="2">
    <source>
        <dbReference type="ARBA" id="ARBA00022722"/>
    </source>
</evidence>
<feature type="compositionally biased region" description="Polar residues" evidence="10">
    <location>
        <begin position="1429"/>
        <end position="1444"/>
    </location>
</feature>
<evidence type="ECO:0000313" key="13">
    <source>
        <dbReference type="Proteomes" id="UP000219338"/>
    </source>
</evidence>
<feature type="domain" description="3'-5' exonuclease" evidence="11">
    <location>
        <begin position="600"/>
        <end position="794"/>
    </location>
</feature>
<dbReference type="Proteomes" id="UP000219338">
    <property type="component" value="Unassembled WGS sequence"/>
</dbReference>
<evidence type="ECO:0000256" key="6">
    <source>
        <dbReference type="ARBA" id="ARBA00022842"/>
    </source>
</evidence>
<proteinExistence type="predicted"/>
<dbReference type="InterPro" id="IPR012337">
    <property type="entry name" value="RNaseH-like_sf"/>
</dbReference>